<dbReference type="InterPro" id="IPR000257">
    <property type="entry name" value="Uroporphyrinogen_deCOase"/>
</dbReference>
<organism evidence="2 3">
    <name type="scientific">Blautia producta</name>
    <dbReference type="NCBI Taxonomy" id="33035"/>
    <lineage>
        <taxon>Bacteria</taxon>
        <taxon>Bacillati</taxon>
        <taxon>Bacillota</taxon>
        <taxon>Clostridia</taxon>
        <taxon>Lachnospirales</taxon>
        <taxon>Lachnospiraceae</taxon>
        <taxon>Blautia</taxon>
    </lineage>
</organism>
<dbReference type="SUPFAM" id="SSF51726">
    <property type="entry name" value="UROD/MetE-like"/>
    <property type="match status" value="1"/>
</dbReference>
<name>A0A4V0Z7Z5_9FIRM</name>
<evidence type="ECO:0000313" key="2">
    <source>
        <dbReference type="EMBL" id="QBE98518.1"/>
    </source>
</evidence>
<dbReference type="InterPro" id="IPR052024">
    <property type="entry name" value="Methanogen_methyltrans"/>
</dbReference>
<accession>A0A4V0Z7Z5</accession>
<dbReference type="InterPro" id="IPR038071">
    <property type="entry name" value="UROD/MetE-like_sf"/>
</dbReference>
<dbReference type="GO" id="GO:0004853">
    <property type="term" value="F:uroporphyrinogen decarboxylase activity"/>
    <property type="evidence" value="ECO:0007669"/>
    <property type="project" value="InterPro"/>
</dbReference>
<dbReference type="Proteomes" id="UP000289794">
    <property type="component" value="Chromosome"/>
</dbReference>
<dbReference type="Pfam" id="PF01208">
    <property type="entry name" value="URO-D"/>
    <property type="match status" value="1"/>
</dbReference>
<evidence type="ECO:0000313" key="3">
    <source>
        <dbReference type="Proteomes" id="UP000289794"/>
    </source>
</evidence>
<dbReference type="Gene3D" id="3.20.20.210">
    <property type="match status" value="1"/>
</dbReference>
<dbReference type="AlphaFoldDB" id="A0A4V0Z7Z5"/>
<dbReference type="PANTHER" id="PTHR47099">
    <property type="entry name" value="METHYLCOBAMIDE:COM METHYLTRANSFERASE MTBA"/>
    <property type="match status" value="1"/>
</dbReference>
<sequence>MKVKENLWETIRYGRPDALINEWEAFSFISDPITAYMSVAERGKTKVNPWGVTVYWGEDEPGSMPLINDETKVCKDICRWKEYVKVPDICKVPMDWKKAEEDTRRIHEEGKLTMAMMASGLFEQSHALMGFEDVFIAMLEEPEAMHQLLDLIMEFKLTWCRMLVENCKPDAVLFHDDWGSKKSLFVSRDTWVEFFKERYRKIYGYLRENGVLVVHHADCYCETIAEDMAEIGVDVWQGVTPENNIPMMQKHLRGKMAFMGGLDAAVIDVPDFKEDIIRGEVRRACEEYVPGGGFIPCLTYGGDDGSIYPAVDEIVKDEIAKWSRAYFHK</sequence>
<protein>
    <recommendedName>
        <fullName evidence="1">Uroporphyrinogen decarboxylase (URO-D) domain-containing protein</fullName>
    </recommendedName>
</protein>
<dbReference type="RefSeq" id="WP_243125951.1">
    <property type="nucleotide sequence ID" value="NZ_CP035945.1"/>
</dbReference>
<feature type="domain" description="Uroporphyrinogen decarboxylase (URO-D)" evidence="1">
    <location>
        <begin position="103"/>
        <end position="295"/>
    </location>
</feature>
<dbReference type="EMBL" id="CP035945">
    <property type="protein sequence ID" value="QBE98518.1"/>
    <property type="molecule type" value="Genomic_DNA"/>
</dbReference>
<dbReference type="GO" id="GO:0006779">
    <property type="term" value="P:porphyrin-containing compound biosynthetic process"/>
    <property type="evidence" value="ECO:0007669"/>
    <property type="project" value="InterPro"/>
</dbReference>
<dbReference type="PANTHER" id="PTHR47099:SF1">
    <property type="entry name" value="METHYLCOBAMIDE:COM METHYLTRANSFERASE MTBA"/>
    <property type="match status" value="1"/>
</dbReference>
<proteinExistence type="predicted"/>
<gene>
    <name evidence="2" type="ORF">PMF13cell1_04084</name>
</gene>
<evidence type="ECO:0000259" key="1">
    <source>
        <dbReference type="Pfam" id="PF01208"/>
    </source>
</evidence>
<dbReference type="KEGG" id="bpro:PMF13cell1_04084"/>
<reference evidence="2 3" key="1">
    <citation type="submission" date="2019-01" db="EMBL/GenBank/DDBJ databases">
        <title>PMF-metabolizing Aryl O-demethylase.</title>
        <authorList>
            <person name="Kim M."/>
        </authorList>
    </citation>
    <scope>NUCLEOTIDE SEQUENCE [LARGE SCALE GENOMIC DNA]</scope>
    <source>
        <strain evidence="2 3">PMF1</strain>
    </source>
</reference>